<dbReference type="NCBIfam" id="NF037981">
    <property type="entry name" value="NCS2_1"/>
    <property type="match status" value="1"/>
</dbReference>
<feature type="transmembrane region" description="Helical" evidence="9">
    <location>
        <begin position="198"/>
        <end position="215"/>
    </location>
</feature>
<accession>A0ABU3JQN1</accession>
<dbReference type="RefSeq" id="WP_394307515.1">
    <property type="nucleotide sequence ID" value="NZ_JASKMA010000007.1"/>
</dbReference>
<feature type="transmembrane region" description="Helical" evidence="9">
    <location>
        <begin position="409"/>
        <end position="429"/>
    </location>
</feature>
<feature type="transmembrane region" description="Helical" evidence="9">
    <location>
        <begin position="169"/>
        <end position="186"/>
    </location>
</feature>
<evidence type="ECO:0000256" key="9">
    <source>
        <dbReference type="SAM" id="Phobius"/>
    </source>
</evidence>
<evidence type="ECO:0000313" key="10">
    <source>
        <dbReference type="EMBL" id="MDT6984258.1"/>
    </source>
</evidence>
<proteinExistence type="inferred from homology"/>
<feature type="region of interest" description="Disordered" evidence="8">
    <location>
        <begin position="439"/>
        <end position="462"/>
    </location>
</feature>
<keyword evidence="3" id="KW-0813">Transport</keyword>
<dbReference type="PANTHER" id="PTHR42810">
    <property type="entry name" value="PURINE PERMEASE C1399.01C-RELATED"/>
    <property type="match status" value="1"/>
</dbReference>
<keyword evidence="7 9" id="KW-0472">Membrane</keyword>
<comment type="subcellular location">
    <subcellularLocation>
        <location evidence="1">Cell membrane</location>
        <topology evidence="1">Multi-pass membrane protein</topology>
    </subcellularLocation>
</comment>
<protein>
    <submittedName>
        <fullName evidence="10">Nucleobase:cation symporter-2 family protein</fullName>
    </submittedName>
</protein>
<evidence type="ECO:0000256" key="4">
    <source>
        <dbReference type="ARBA" id="ARBA00022475"/>
    </source>
</evidence>
<keyword evidence="4" id="KW-1003">Cell membrane</keyword>
<dbReference type="InterPro" id="IPR006043">
    <property type="entry name" value="NCS2"/>
</dbReference>
<dbReference type="Proteomes" id="UP001249760">
    <property type="component" value="Unassembled WGS sequence"/>
</dbReference>
<keyword evidence="6 9" id="KW-1133">Transmembrane helix</keyword>
<feature type="transmembrane region" description="Helical" evidence="9">
    <location>
        <begin position="24"/>
        <end position="44"/>
    </location>
</feature>
<evidence type="ECO:0000313" key="11">
    <source>
        <dbReference type="Proteomes" id="UP001249760"/>
    </source>
</evidence>
<dbReference type="Pfam" id="PF00860">
    <property type="entry name" value="Xan_ur_permease"/>
    <property type="match status" value="1"/>
</dbReference>
<reference evidence="10 11" key="1">
    <citation type="submission" date="2023-05" db="EMBL/GenBank/DDBJ databases">
        <title>Streptomyces fuscus sp. nov., a brown-black pigment producing actinomyces isolated from dry sand of Sea duck farm.</title>
        <authorList>
            <person name="Xie J."/>
            <person name="Shen N."/>
        </authorList>
    </citation>
    <scope>NUCLEOTIDE SEQUENCE [LARGE SCALE GENOMIC DNA]</scope>
    <source>
        <strain evidence="10 11">CGMCC 4.1745</strain>
    </source>
</reference>
<feature type="transmembrane region" description="Helical" evidence="9">
    <location>
        <begin position="50"/>
        <end position="71"/>
    </location>
</feature>
<feature type="transmembrane region" description="Helical" evidence="9">
    <location>
        <begin position="320"/>
        <end position="343"/>
    </location>
</feature>
<feature type="transmembrane region" description="Helical" evidence="9">
    <location>
        <begin position="133"/>
        <end position="157"/>
    </location>
</feature>
<evidence type="ECO:0000256" key="8">
    <source>
        <dbReference type="SAM" id="MobiDB-lite"/>
    </source>
</evidence>
<keyword evidence="11" id="KW-1185">Reference proteome</keyword>
<comment type="caution">
    <text evidence="10">The sequence shown here is derived from an EMBL/GenBank/DDBJ whole genome shotgun (WGS) entry which is preliminary data.</text>
</comment>
<gene>
    <name evidence="10" type="ORF">QNO04_12390</name>
</gene>
<dbReference type="InterPro" id="IPR017588">
    <property type="entry name" value="UacT-like"/>
</dbReference>
<evidence type="ECO:0000256" key="3">
    <source>
        <dbReference type="ARBA" id="ARBA00022448"/>
    </source>
</evidence>
<dbReference type="NCBIfam" id="TIGR00801">
    <property type="entry name" value="ncs2"/>
    <property type="match status" value="1"/>
</dbReference>
<feature type="transmembrane region" description="Helical" evidence="9">
    <location>
        <begin position="381"/>
        <end position="403"/>
    </location>
</feature>
<dbReference type="InterPro" id="IPR006042">
    <property type="entry name" value="Xan_ur_permease"/>
</dbReference>
<sequence length="462" mass="47165">MADHPVDEKLPAPKMATTGLQHVAAMYAGVVAPPLIVGAAVGLTPAELTFLTGACLFTAGLATFLQTVGVWKIGARLPFVNGVTFAGVAPMTAIVASTDDKRDALPVIFGAVIVAGLLGFLAAPFFSKAVRFFPPVVTGTVITLIGVSLLPVAFGWAQGASPDADDYGSATNLGLAAVTLFLVLLLRRFTRGFVKQIAVLLGLVAGTLIAVPLGVTDFSPVAEADLVGFPTPFHFGAPQFQLAAILSLCVVMVVSMTESTADMLALGEIVERPADEKTIAAGLRADTLGSAIAPLFNGFMCSAFAQNIGLVAMTRIRSRFVVATGGGFLVLMGLCPVAASLIAVVPRPVLGGAGVVLFGSVAASGIQTLAKAGLEKDNNVLIVAVALAVGVIPISAPEFYHAFPETARIVLDSGISTGCVVAVALNLVFNHLGRSGREAADVTHPMETGEDLTSPGKAPAAP</sequence>
<name>A0ABU3JQN1_9ACTN</name>
<evidence type="ECO:0000256" key="2">
    <source>
        <dbReference type="ARBA" id="ARBA00008821"/>
    </source>
</evidence>
<dbReference type="PANTHER" id="PTHR42810:SF4">
    <property type="entry name" value="URIC ACID TRANSPORTER UACT"/>
    <property type="match status" value="1"/>
</dbReference>
<dbReference type="EMBL" id="JASKMA010000007">
    <property type="protein sequence ID" value="MDT6984258.1"/>
    <property type="molecule type" value="Genomic_DNA"/>
</dbReference>
<organism evidence="10 11">
    <name type="scientific">Streptomyces lusitanus</name>
    <dbReference type="NCBI Taxonomy" id="68232"/>
    <lineage>
        <taxon>Bacteria</taxon>
        <taxon>Bacillati</taxon>
        <taxon>Actinomycetota</taxon>
        <taxon>Actinomycetes</taxon>
        <taxon>Kitasatosporales</taxon>
        <taxon>Streptomycetaceae</taxon>
        <taxon>Streptomyces</taxon>
    </lineage>
</organism>
<feature type="transmembrane region" description="Helical" evidence="9">
    <location>
        <begin position="104"/>
        <end position="126"/>
    </location>
</feature>
<dbReference type="PROSITE" id="PS01116">
    <property type="entry name" value="XANTH_URACIL_PERMASE"/>
    <property type="match status" value="1"/>
</dbReference>
<comment type="similarity">
    <text evidence="2">Belongs to the nucleobase:cation symporter-2 (NCS2) (TC 2.A.40) family.</text>
</comment>
<evidence type="ECO:0000256" key="1">
    <source>
        <dbReference type="ARBA" id="ARBA00004651"/>
    </source>
</evidence>
<evidence type="ECO:0000256" key="6">
    <source>
        <dbReference type="ARBA" id="ARBA00022989"/>
    </source>
</evidence>
<evidence type="ECO:0000256" key="5">
    <source>
        <dbReference type="ARBA" id="ARBA00022692"/>
    </source>
</evidence>
<feature type="transmembrane region" description="Helical" evidence="9">
    <location>
        <begin position="78"/>
        <end position="98"/>
    </location>
</feature>
<feature type="transmembrane region" description="Helical" evidence="9">
    <location>
        <begin position="349"/>
        <end position="369"/>
    </location>
</feature>
<keyword evidence="5 9" id="KW-0812">Transmembrane</keyword>
<dbReference type="NCBIfam" id="TIGR03173">
    <property type="entry name" value="pbuX"/>
    <property type="match status" value="1"/>
</dbReference>
<feature type="transmembrane region" description="Helical" evidence="9">
    <location>
        <begin position="235"/>
        <end position="254"/>
    </location>
</feature>
<evidence type="ECO:0000256" key="7">
    <source>
        <dbReference type="ARBA" id="ARBA00023136"/>
    </source>
</evidence>